<protein>
    <submittedName>
        <fullName evidence="1">Uncharacterized protein</fullName>
    </submittedName>
</protein>
<dbReference type="OrthoDB" id="5229512at2759"/>
<organism evidence="1 2">
    <name type="scientific">Aureobasidium uvarum</name>
    <dbReference type="NCBI Taxonomy" id="2773716"/>
    <lineage>
        <taxon>Eukaryota</taxon>
        <taxon>Fungi</taxon>
        <taxon>Dikarya</taxon>
        <taxon>Ascomycota</taxon>
        <taxon>Pezizomycotina</taxon>
        <taxon>Dothideomycetes</taxon>
        <taxon>Dothideomycetidae</taxon>
        <taxon>Dothideales</taxon>
        <taxon>Saccotheciaceae</taxon>
        <taxon>Aureobasidium</taxon>
    </lineage>
</organism>
<gene>
    <name evidence="1" type="ORF">AWRI4620_LOCUS9212</name>
</gene>
<dbReference type="EMBL" id="CAINUL010000018">
    <property type="protein sequence ID" value="CAD0114957.1"/>
    <property type="molecule type" value="Genomic_DNA"/>
</dbReference>
<comment type="caution">
    <text evidence="1">The sequence shown here is derived from an EMBL/GenBank/DDBJ whole genome shotgun (WGS) entry which is preliminary data.</text>
</comment>
<reference evidence="1" key="1">
    <citation type="submission" date="2020-06" db="EMBL/GenBank/DDBJ databases">
        <authorList>
            <person name="Onetto C."/>
        </authorList>
    </citation>
    <scope>NUCLEOTIDE SEQUENCE</scope>
</reference>
<dbReference type="Proteomes" id="UP000745764">
    <property type="component" value="Unassembled WGS sequence"/>
</dbReference>
<dbReference type="InterPro" id="IPR011990">
    <property type="entry name" value="TPR-like_helical_dom_sf"/>
</dbReference>
<dbReference type="PANTHER" id="PTHR42085">
    <property type="entry name" value="F-BOX DOMAIN-CONTAINING PROTEIN"/>
    <property type="match status" value="1"/>
</dbReference>
<dbReference type="InterPro" id="IPR038883">
    <property type="entry name" value="AN11006-like"/>
</dbReference>
<dbReference type="SUPFAM" id="SSF48452">
    <property type="entry name" value="TPR-like"/>
    <property type="match status" value="1"/>
</dbReference>
<dbReference type="PANTHER" id="PTHR42085:SF2">
    <property type="entry name" value="F-BOX DOMAIN-CONTAINING PROTEIN"/>
    <property type="match status" value="1"/>
</dbReference>
<keyword evidence="2" id="KW-1185">Reference proteome</keyword>
<accession>A0A9N8KRV6</accession>
<name>A0A9N8KRV6_9PEZI</name>
<proteinExistence type="predicted"/>
<sequence length="396" mass="44902">MSLLDLPREIRDNIYTHLFTPSANKHTTNDETTTTYTYAQHNLFLCSRQLYHEARRIFLEQNTFVKITTPFPQSRVQVAEDGVPIVVEAAEGFTQHRLGVVITLPAAEVETVEDTFVIHIDDLETFCDSWLFSAVEVKELNPHLALRLSLEEPLAATPLDESTAVEKKVLRTLQEKLLYPFGRIKHLLSVDIAGTPLPDDTVIAEMKRLMAVPLESPAERLILATTHKDAGNVALKAGQALSALEHYRKAWKALFIVVNGRHRKTHCEHYFEIILSEPPFEGQHGSMVAIVLRVRLVANTLLAYLNLHEWDTAVHIGMRTINMMRGGRDNLEPDEEASNGWIAGPEMGKIYYRTALAYKEMDDKYEARRLLKVAVLYLPRDTKVRELIAECALRLG</sequence>
<evidence type="ECO:0000313" key="1">
    <source>
        <dbReference type="EMBL" id="CAD0114957.1"/>
    </source>
</evidence>
<dbReference type="AlphaFoldDB" id="A0A9N8KRV6"/>
<dbReference type="Gene3D" id="1.25.40.10">
    <property type="entry name" value="Tetratricopeptide repeat domain"/>
    <property type="match status" value="1"/>
</dbReference>
<evidence type="ECO:0000313" key="2">
    <source>
        <dbReference type="Proteomes" id="UP000745764"/>
    </source>
</evidence>